<dbReference type="GO" id="GO:0071949">
    <property type="term" value="F:FAD binding"/>
    <property type="evidence" value="ECO:0007669"/>
    <property type="project" value="InterPro"/>
</dbReference>
<accession>A0AAJ0GI02</accession>
<evidence type="ECO:0000259" key="4">
    <source>
        <dbReference type="Pfam" id="PF01494"/>
    </source>
</evidence>
<dbReference type="Proteomes" id="UP001271007">
    <property type="component" value="Unassembled WGS sequence"/>
</dbReference>
<dbReference type="PANTHER" id="PTHR43876:SF18">
    <property type="entry name" value="PUTATIVE (AFU_ORTHOLOGUE AFUA_3G09540)-RELATED"/>
    <property type="match status" value="1"/>
</dbReference>
<evidence type="ECO:0000256" key="3">
    <source>
        <dbReference type="ARBA" id="ARBA00023002"/>
    </source>
</evidence>
<evidence type="ECO:0000256" key="2">
    <source>
        <dbReference type="ARBA" id="ARBA00022827"/>
    </source>
</evidence>
<proteinExistence type="predicted"/>
<dbReference type="GO" id="GO:0016491">
    <property type="term" value="F:oxidoreductase activity"/>
    <property type="evidence" value="ECO:0007669"/>
    <property type="project" value="UniProtKB-KW"/>
</dbReference>
<dbReference type="GO" id="GO:0005739">
    <property type="term" value="C:mitochondrion"/>
    <property type="evidence" value="ECO:0007669"/>
    <property type="project" value="TreeGrafter"/>
</dbReference>
<gene>
    <name evidence="5" type="ORF">LTR09_001007</name>
</gene>
<dbReference type="PANTHER" id="PTHR43876">
    <property type="entry name" value="UBIQUINONE BIOSYNTHESIS MONOOXYGENASE COQ6, MITOCHONDRIAL"/>
    <property type="match status" value="1"/>
</dbReference>
<name>A0AAJ0GI02_9PEZI</name>
<comment type="caution">
    <text evidence="5">The sequence shown here is derived from an EMBL/GenBank/DDBJ whole genome shotgun (WGS) entry which is preliminary data.</text>
</comment>
<evidence type="ECO:0000313" key="6">
    <source>
        <dbReference type="Proteomes" id="UP001271007"/>
    </source>
</evidence>
<dbReference type="InterPro" id="IPR036188">
    <property type="entry name" value="FAD/NAD-bd_sf"/>
</dbReference>
<dbReference type="InterPro" id="IPR002938">
    <property type="entry name" value="FAD-bd"/>
</dbReference>
<keyword evidence="3" id="KW-0560">Oxidoreductase</keyword>
<dbReference type="AlphaFoldDB" id="A0AAJ0GI02"/>
<sequence length="434" mass="48372">MEQAQSLGFKSVVIVGAGPSGLLLALCLADLDPRPDITILDAAESLNTAPRATNYGTPAIQLFRKVGILPEIRRDGYVPNNVCWRKLDGTRLAGIDWTVNHQEGLAGDFITVYAVGEMCGLLERELKSRASISIRGGSKVTAIKSGLASEDDHAVVEVEENGQTKEYSADYIVGTDGGNSTVRRLVFGSRKFPGFSWEEQIVATNCLSKIEIDLDQFDWEDSNFIIHPEHFFMAARIAPHSDPKKNVWRVSYGELPGLSNEELMQRQEMKFEKILPGNPKPDQYRVLNKSPYRVHQRCVDSMRVNRVLLAADAAHLCNPFGGMGLTGGIADIAGLVQCLEGMYKGDTDDSIFTTWSDVQRQKYHDIINPISSGNIRRLFDQDLEKVMETDEFLKMLKRAESDPELAQQIHKSGNNLNYDYSQHFRKQQNGTSAS</sequence>
<dbReference type="Gene3D" id="3.30.9.10">
    <property type="entry name" value="D-Amino Acid Oxidase, subunit A, domain 2"/>
    <property type="match status" value="1"/>
</dbReference>
<evidence type="ECO:0000256" key="1">
    <source>
        <dbReference type="ARBA" id="ARBA00022630"/>
    </source>
</evidence>
<dbReference type="Pfam" id="PF01494">
    <property type="entry name" value="FAD_binding_3"/>
    <property type="match status" value="1"/>
</dbReference>
<feature type="domain" description="FAD-binding" evidence="4">
    <location>
        <begin position="11"/>
        <end position="358"/>
    </location>
</feature>
<dbReference type="PRINTS" id="PR00420">
    <property type="entry name" value="RNGMNOXGNASE"/>
</dbReference>
<protein>
    <recommendedName>
        <fullName evidence="4">FAD-binding domain-containing protein</fullName>
    </recommendedName>
</protein>
<keyword evidence="2" id="KW-0274">FAD</keyword>
<dbReference type="Gene3D" id="3.50.50.60">
    <property type="entry name" value="FAD/NAD(P)-binding domain"/>
    <property type="match status" value="1"/>
</dbReference>
<dbReference type="SUPFAM" id="SSF51905">
    <property type="entry name" value="FAD/NAD(P)-binding domain"/>
    <property type="match status" value="1"/>
</dbReference>
<keyword evidence="6" id="KW-1185">Reference proteome</keyword>
<organism evidence="5 6">
    <name type="scientific">Extremus antarcticus</name>
    <dbReference type="NCBI Taxonomy" id="702011"/>
    <lineage>
        <taxon>Eukaryota</taxon>
        <taxon>Fungi</taxon>
        <taxon>Dikarya</taxon>
        <taxon>Ascomycota</taxon>
        <taxon>Pezizomycotina</taxon>
        <taxon>Dothideomycetes</taxon>
        <taxon>Dothideomycetidae</taxon>
        <taxon>Mycosphaerellales</taxon>
        <taxon>Extremaceae</taxon>
        <taxon>Extremus</taxon>
    </lineage>
</organism>
<reference evidence="5" key="1">
    <citation type="submission" date="2023-04" db="EMBL/GenBank/DDBJ databases">
        <title>Black Yeasts Isolated from many extreme environments.</title>
        <authorList>
            <person name="Coleine C."/>
            <person name="Stajich J.E."/>
            <person name="Selbmann L."/>
        </authorList>
    </citation>
    <scope>NUCLEOTIDE SEQUENCE</scope>
    <source>
        <strain evidence="5">CCFEE 5312</strain>
    </source>
</reference>
<dbReference type="InterPro" id="IPR051205">
    <property type="entry name" value="UbiH/COQ6_monooxygenase"/>
</dbReference>
<dbReference type="EMBL" id="JAWDJX010000002">
    <property type="protein sequence ID" value="KAK3057931.1"/>
    <property type="molecule type" value="Genomic_DNA"/>
</dbReference>
<keyword evidence="1" id="KW-0285">Flavoprotein</keyword>
<evidence type="ECO:0000313" key="5">
    <source>
        <dbReference type="EMBL" id="KAK3057931.1"/>
    </source>
</evidence>